<dbReference type="EMBL" id="PJQY01003152">
    <property type="protein sequence ID" value="PQM39809.1"/>
    <property type="molecule type" value="Genomic_DNA"/>
</dbReference>
<keyword evidence="3" id="KW-1185">Reference proteome</keyword>
<evidence type="ECO:0000313" key="2">
    <source>
        <dbReference type="EMBL" id="PQM39809.1"/>
    </source>
</evidence>
<accession>A0A314UYI0</accession>
<name>A0A314UYI0_PRUYE</name>
<gene>
    <name evidence="2" type="ORF">Pyn_10848</name>
</gene>
<comment type="caution">
    <text evidence="2">The sequence shown here is derived from an EMBL/GenBank/DDBJ whole genome shotgun (WGS) entry which is preliminary data.</text>
</comment>
<dbReference type="AlphaFoldDB" id="A0A314UYI0"/>
<evidence type="ECO:0008006" key="4">
    <source>
        <dbReference type="Google" id="ProtNLM"/>
    </source>
</evidence>
<reference evidence="2 3" key="1">
    <citation type="submission" date="2018-02" db="EMBL/GenBank/DDBJ databases">
        <title>Draft genome of wild Prunus yedoensis var. nudiflora.</title>
        <authorList>
            <person name="Baek S."/>
            <person name="Kim J.-H."/>
            <person name="Choi K."/>
            <person name="Kim G.-B."/>
            <person name="Cho A."/>
            <person name="Jang H."/>
            <person name="Shin C.-H."/>
            <person name="Yu H.-J."/>
            <person name="Mun J.-H."/>
        </authorList>
    </citation>
    <scope>NUCLEOTIDE SEQUENCE [LARGE SCALE GENOMIC DNA]</scope>
    <source>
        <strain evidence="3">cv. Jeju island</strain>
        <tissue evidence="2">Leaf</tissue>
    </source>
</reference>
<feature type="region of interest" description="Disordered" evidence="1">
    <location>
        <begin position="45"/>
        <end position="70"/>
    </location>
</feature>
<evidence type="ECO:0000313" key="3">
    <source>
        <dbReference type="Proteomes" id="UP000250321"/>
    </source>
</evidence>
<dbReference type="PANTHER" id="PTHR31973:SF187">
    <property type="entry name" value="MUTATOR TRANSPOSASE MUDRA PROTEIN"/>
    <property type="match status" value="1"/>
</dbReference>
<sequence>MYEEDEDDDIGIVHEAINVEDEGDDITVDVAINEEVEGHEETIYEEDKGNKSDDMAISDVNSLDSNSCDEVDMPMRKRKRKLPKFSKNDKDKVRAVCDGINNGKCPWFVYASAVNGSSMVQIKSYEDEHTCGTVERNVHANSSWLAERYSTQLSRIINRDVGAFKEMVNEDLCIIESRSQIYKARQKATAVNEGTYTKQFESL</sequence>
<feature type="compositionally biased region" description="Basic and acidic residues" evidence="1">
    <location>
        <begin position="45"/>
        <end position="54"/>
    </location>
</feature>
<dbReference type="PANTHER" id="PTHR31973">
    <property type="entry name" value="POLYPROTEIN, PUTATIVE-RELATED"/>
    <property type="match status" value="1"/>
</dbReference>
<protein>
    <recommendedName>
        <fullName evidence="4">Transposase MuDR plant domain-containing protein</fullName>
    </recommendedName>
</protein>
<dbReference type="OrthoDB" id="1918246at2759"/>
<evidence type="ECO:0000256" key="1">
    <source>
        <dbReference type="SAM" id="MobiDB-lite"/>
    </source>
</evidence>
<proteinExistence type="predicted"/>
<dbReference type="Proteomes" id="UP000250321">
    <property type="component" value="Unassembled WGS sequence"/>
</dbReference>
<organism evidence="2 3">
    <name type="scientific">Prunus yedoensis var. nudiflora</name>
    <dbReference type="NCBI Taxonomy" id="2094558"/>
    <lineage>
        <taxon>Eukaryota</taxon>
        <taxon>Viridiplantae</taxon>
        <taxon>Streptophyta</taxon>
        <taxon>Embryophyta</taxon>
        <taxon>Tracheophyta</taxon>
        <taxon>Spermatophyta</taxon>
        <taxon>Magnoliopsida</taxon>
        <taxon>eudicotyledons</taxon>
        <taxon>Gunneridae</taxon>
        <taxon>Pentapetalae</taxon>
        <taxon>rosids</taxon>
        <taxon>fabids</taxon>
        <taxon>Rosales</taxon>
        <taxon>Rosaceae</taxon>
        <taxon>Amygdaloideae</taxon>
        <taxon>Amygdaleae</taxon>
        <taxon>Prunus</taxon>
    </lineage>
</organism>